<reference evidence="2" key="1">
    <citation type="journal article" date="2014" name="Proc. Natl. Acad. Sci. U.S.A.">
        <title>Extensive sampling of basidiomycete genomes demonstrates inadequacy of the white-rot/brown-rot paradigm for wood decay fungi.</title>
        <authorList>
            <person name="Riley R."/>
            <person name="Salamov A.A."/>
            <person name="Brown D.W."/>
            <person name="Nagy L.G."/>
            <person name="Floudas D."/>
            <person name="Held B.W."/>
            <person name="Levasseur A."/>
            <person name="Lombard V."/>
            <person name="Morin E."/>
            <person name="Otillar R."/>
            <person name="Lindquist E.A."/>
            <person name="Sun H."/>
            <person name="LaButti K.M."/>
            <person name="Schmutz J."/>
            <person name="Jabbour D."/>
            <person name="Luo H."/>
            <person name="Baker S.E."/>
            <person name="Pisabarro A.G."/>
            <person name="Walton J.D."/>
            <person name="Blanchette R.A."/>
            <person name="Henrissat B."/>
            <person name="Martin F."/>
            <person name="Cullen D."/>
            <person name="Hibbett D.S."/>
            <person name="Grigoriev I.V."/>
        </authorList>
    </citation>
    <scope>NUCLEOTIDE SEQUENCE [LARGE SCALE GENOMIC DNA]</scope>
    <source>
        <strain evidence="2">FD-172 SS1</strain>
    </source>
</reference>
<dbReference type="AlphaFoldDB" id="A0A067N9P1"/>
<dbReference type="Proteomes" id="UP000027195">
    <property type="component" value="Unassembled WGS sequence"/>
</dbReference>
<organism evidence="1 2">
    <name type="scientific">Botryobasidium botryosum (strain FD-172 SS1)</name>
    <dbReference type="NCBI Taxonomy" id="930990"/>
    <lineage>
        <taxon>Eukaryota</taxon>
        <taxon>Fungi</taxon>
        <taxon>Dikarya</taxon>
        <taxon>Basidiomycota</taxon>
        <taxon>Agaricomycotina</taxon>
        <taxon>Agaricomycetes</taxon>
        <taxon>Cantharellales</taxon>
        <taxon>Botryobasidiaceae</taxon>
        <taxon>Botryobasidium</taxon>
    </lineage>
</organism>
<dbReference type="EMBL" id="KL198017">
    <property type="protein sequence ID" value="KDQ20501.1"/>
    <property type="molecule type" value="Genomic_DNA"/>
</dbReference>
<gene>
    <name evidence="1" type="ORF">BOTBODRAFT_183279</name>
</gene>
<keyword evidence="2" id="KW-1185">Reference proteome</keyword>
<evidence type="ECO:0000313" key="2">
    <source>
        <dbReference type="Proteomes" id="UP000027195"/>
    </source>
</evidence>
<sequence>MPLLEALELELCDEMEGPALVAELTEFLRIHPTIRSVKLAGSAHTFMGLFIITPTRQLCPLLEDLHIGPCPSFDKAVLLEVVASRAGLMEASSSQDIIPLEDVFLHQCPLTCKATISLLDTFVNLVIIEGQIAPDNSNDFELDSEHGSPP</sequence>
<dbReference type="HOGENOM" id="CLU_1740204_0_0_1"/>
<dbReference type="InParanoid" id="A0A067N9P1"/>
<proteinExistence type="predicted"/>
<protein>
    <submittedName>
        <fullName evidence="1">Uncharacterized protein</fullName>
    </submittedName>
</protein>
<name>A0A067N9P1_BOTB1</name>
<accession>A0A067N9P1</accession>
<evidence type="ECO:0000313" key="1">
    <source>
        <dbReference type="EMBL" id="KDQ20501.1"/>
    </source>
</evidence>